<dbReference type="RefSeq" id="XP_008719314.1">
    <property type="nucleotide sequence ID" value="XM_008721092.1"/>
</dbReference>
<dbReference type="GO" id="GO:0016020">
    <property type="term" value="C:membrane"/>
    <property type="evidence" value="ECO:0007669"/>
    <property type="project" value="UniProtKB-SubCell"/>
</dbReference>
<dbReference type="HOGENOM" id="CLU_001265_1_1_1"/>
<feature type="transmembrane region" description="Helical" evidence="3">
    <location>
        <begin position="322"/>
        <end position="343"/>
    </location>
</feature>
<dbReference type="AlphaFoldDB" id="W2RQX1"/>
<feature type="transmembrane region" description="Helical" evidence="3">
    <location>
        <begin position="289"/>
        <end position="310"/>
    </location>
</feature>
<dbReference type="GO" id="GO:0022857">
    <property type="term" value="F:transmembrane transporter activity"/>
    <property type="evidence" value="ECO:0007669"/>
    <property type="project" value="InterPro"/>
</dbReference>
<dbReference type="GeneID" id="19974102"/>
<keyword evidence="3" id="KW-0472">Membrane</keyword>
<dbReference type="EMBL" id="KB822722">
    <property type="protein sequence ID" value="ETN38725.1"/>
    <property type="molecule type" value="Genomic_DNA"/>
</dbReference>
<dbReference type="InterPro" id="IPR020846">
    <property type="entry name" value="MFS_dom"/>
</dbReference>
<feature type="transmembrane region" description="Helical" evidence="3">
    <location>
        <begin position="229"/>
        <end position="252"/>
    </location>
</feature>
<feature type="transmembrane region" description="Helical" evidence="3">
    <location>
        <begin position="109"/>
        <end position="132"/>
    </location>
</feature>
<dbReference type="OrthoDB" id="6499973at2759"/>
<dbReference type="PROSITE" id="PS50850">
    <property type="entry name" value="MFS"/>
    <property type="match status" value="1"/>
</dbReference>
<dbReference type="VEuPathDB" id="FungiDB:HMPREF1541_06763"/>
<comment type="similarity">
    <text evidence="2">Belongs to the major facilitator superfamily. Monocarboxylate porter (TC 2.A.1.13) family.</text>
</comment>
<proteinExistence type="inferred from homology"/>
<dbReference type="InterPro" id="IPR011701">
    <property type="entry name" value="MFS"/>
</dbReference>
<feature type="transmembrane region" description="Helical" evidence="3">
    <location>
        <begin position="77"/>
        <end position="97"/>
    </location>
</feature>
<accession>W2RQX1</accession>
<feature type="transmembrane region" description="Helical" evidence="3">
    <location>
        <begin position="44"/>
        <end position="65"/>
    </location>
</feature>
<keyword evidence="6" id="KW-1185">Reference proteome</keyword>
<dbReference type="Pfam" id="PF07690">
    <property type="entry name" value="MFS_1"/>
    <property type="match status" value="1"/>
</dbReference>
<feature type="transmembrane region" description="Helical" evidence="3">
    <location>
        <begin position="21"/>
        <end position="38"/>
    </location>
</feature>
<dbReference type="PANTHER" id="PTHR11360">
    <property type="entry name" value="MONOCARBOXYLATE TRANSPORTER"/>
    <property type="match status" value="1"/>
</dbReference>
<evidence type="ECO:0000256" key="1">
    <source>
        <dbReference type="ARBA" id="ARBA00004141"/>
    </source>
</evidence>
<reference evidence="5 6" key="1">
    <citation type="submission" date="2013-03" db="EMBL/GenBank/DDBJ databases">
        <title>The Genome Sequence of Phialophora europaea CBS 101466.</title>
        <authorList>
            <consortium name="The Broad Institute Genomics Platform"/>
            <person name="Cuomo C."/>
            <person name="de Hoog S."/>
            <person name="Gorbushina A."/>
            <person name="Walker B."/>
            <person name="Young S.K."/>
            <person name="Zeng Q."/>
            <person name="Gargeya S."/>
            <person name="Fitzgerald M."/>
            <person name="Haas B."/>
            <person name="Abouelleil A."/>
            <person name="Allen A.W."/>
            <person name="Alvarado L."/>
            <person name="Arachchi H.M."/>
            <person name="Berlin A.M."/>
            <person name="Chapman S.B."/>
            <person name="Gainer-Dewar J."/>
            <person name="Goldberg J."/>
            <person name="Griggs A."/>
            <person name="Gujja S."/>
            <person name="Hansen M."/>
            <person name="Howarth C."/>
            <person name="Imamovic A."/>
            <person name="Ireland A."/>
            <person name="Larimer J."/>
            <person name="McCowan C."/>
            <person name="Murphy C."/>
            <person name="Pearson M."/>
            <person name="Poon T.W."/>
            <person name="Priest M."/>
            <person name="Roberts A."/>
            <person name="Saif S."/>
            <person name="Shea T."/>
            <person name="Sisk P."/>
            <person name="Sykes S."/>
            <person name="Wortman J."/>
            <person name="Nusbaum C."/>
            <person name="Birren B."/>
        </authorList>
    </citation>
    <scope>NUCLEOTIDE SEQUENCE [LARGE SCALE GENOMIC DNA]</scope>
    <source>
        <strain evidence="5 6">CBS 101466</strain>
    </source>
</reference>
<evidence type="ECO:0000259" key="4">
    <source>
        <dbReference type="PROSITE" id="PS50850"/>
    </source>
</evidence>
<protein>
    <recommendedName>
        <fullName evidence="4">Major facilitator superfamily (MFS) profile domain-containing protein</fullName>
    </recommendedName>
</protein>
<dbReference type="InParanoid" id="W2RQX1"/>
<feature type="transmembrane region" description="Helical" evidence="3">
    <location>
        <begin position="168"/>
        <end position="189"/>
    </location>
</feature>
<comment type="subcellular location">
    <subcellularLocation>
        <location evidence="1">Membrane</location>
        <topology evidence="1">Multi-pass membrane protein</topology>
    </subcellularLocation>
</comment>
<gene>
    <name evidence="5" type="ORF">HMPREF1541_06763</name>
</gene>
<feature type="transmembrane region" description="Helical" evidence="3">
    <location>
        <begin position="201"/>
        <end position="222"/>
    </location>
</feature>
<evidence type="ECO:0000256" key="3">
    <source>
        <dbReference type="SAM" id="Phobius"/>
    </source>
</evidence>
<dbReference type="eggNOG" id="KOG2504">
    <property type="taxonomic scope" value="Eukaryota"/>
</dbReference>
<feature type="domain" description="Major facilitator superfamily (MFS) profile" evidence="4">
    <location>
        <begin position="1"/>
        <end position="341"/>
    </location>
</feature>
<evidence type="ECO:0000313" key="5">
    <source>
        <dbReference type="EMBL" id="ETN38725.1"/>
    </source>
</evidence>
<name>W2RQX1_CYPE1</name>
<dbReference type="PANTHER" id="PTHR11360:SF250">
    <property type="entry name" value="MFS-TYPE TRANSPORTER AFUA_1G00970"/>
    <property type="match status" value="1"/>
</dbReference>
<dbReference type="Gene3D" id="1.20.1250.20">
    <property type="entry name" value="MFS general substrate transporter like domains"/>
    <property type="match status" value="1"/>
</dbReference>
<evidence type="ECO:0000256" key="2">
    <source>
        <dbReference type="ARBA" id="ARBA00006727"/>
    </source>
</evidence>
<evidence type="ECO:0000313" key="6">
    <source>
        <dbReference type="Proteomes" id="UP000030752"/>
    </source>
</evidence>
<dbReference type="InterPro" id="IPR036259">
    <property type="entry name" value="MFS_trans_sf"/>
</dbReference>
<keyword evidence="3" id="KW-1133">Transmembrane helix</keyword>
<dbReference type="InterPro" id="IPR050327">
    <property type="entry name" value="Proton-linked_MCT"/>
</dbReference>
<dbReference type="Proteomes" id="UP000030752">
    <property type="component" value="Unassembled WGS sequence"/>
</dbReference>
<sequence>MIFLGAPPAGLLVDKIGPQPLIAGGSIGLLIGTFMTSLCKEYYQFFLAQGFLMGASMSFLTIPSVSTISHHFTTSRGLATGIAIAGSSMGGVIWPIVCDQLLNHRGVSFGWTMRIVGFIMIPLIVIATLTVLPPKSSSTSVANEKEGQVIEEKKPKQKTDLSILKKPAYIAFVLGITIFNLGMFTPFFFTTAYAASLGHSVSFSFYILSAMNAASLFGRIGIGSLADKYGAFNLTSISALVGAIVCFCWTTATSTGGITVWAIAYGFSSGAILSLQMQCAAALSTKETYGTAIGLALGFASISGLVGTPISGELVPKGYLVLSAYCASTLMAAALIVMVSRLIQSRQLWVKI</sequence>
<organism evidence="5 6">
    <name type="scientific">Cyphellophora europaea (strain CBS 101466)</name>
    <name type="common">Phialophora europaea</name>
    <dbReference type="NCBI Taxonomy" id="1220924"/>
    <lineage>
        <taxon>Eukaryota</taxon>
        <taxon>Fungi</taxon>
        <taxon>Dikarya</taxon>
        <taxon>Ascomycota</taxon>
        <taxon>Pezizomycotina</taxon>
        <taxon>Eurotiomycetes</taxon>
        <taxon>Chaetothyriomycetidae</taxon>
        <taxon>Chaetothyriales</taxon>
        <taxon>Cyphellophoraceae</taxon>
        <taxon>Cyphellophora</taxon>
    </lineage>
</organism>
<dbReference type="SUPFAM" id="SSF103473">
    <property type="entry name" value="MFS general substrate transporter"/>
    <property type="match status" value="1"/>
</dbReference>
<keyword evidence="3" id="KW-0812">Transmembrane</keyword>